<keyword evidence="2" id="KW-1185">Reference proteome</keyword>
<evidence type="ECO:0000313" key="2">
    <source>
        <dbReference type="Proteomes" id="UP000237105"/>
    </source>
</evidence>
<accession>A0A2P5CKV1</accession>
<reference evidence="2" key="1">
    <citation type="submission" date="2016-06" db="EMBL/GenBank/DDBJ databases">
        <title>Parallel loss of symbiosis genes in relatives of nitrogen-fixing non-legume Parasponia.</title>
        <authorList>
            <person name="Van Velzen R."/>
            <person name="Holmer R."/>
            <person name="Bu F."/>
            <person name="Rutten L."/>
            <person name="Van Zeijl A."/>
            <person name="Liu W."/>
            <person name="Santuari L."/>
            <person name="Cao Q."/>
            <person name="Sharma T."/>
            <person name="Shen D."/>
            <person name="Roswanjaya Y."/>
            <person name="Wardhani T."/>
            <person name="Kalhor M.S."/>
            <person name="Jansen J."/>
            <person name="Van den Hoogen J."/>
            <person name="Gungor B."/>
            <person name="Hartog M."/>
            <person name="Hontelez J."/>
            <person name="Verver J."/>
            <person name="Yang W.-C."/>
            <person name="Schijlen E."/>
            <person name="Repin R."/>
            <person name="Schilthuizen M."/>
            <person name="Schranz E."/>
            <person name="Heidstra R."/>
            <person name="Miyata K."/>
            <person name="Fedorova E."/>
            <person name="Kohlen W."/>
            <person name="Bisseling T."/>
            <person name="Smit S."/>
            <person name="Geurts R."/>
        </authorList>
    </citation>
    <scope>NUCLEOTIDE SEQUENCE [LARGE SCALE GENOMIC DNA]</scope>
    <source>
        <strain evidence="2">cv. WU1-14</strain>
    </source>
</reference>
<protein>
    <submittedName>
        <fullName evidence="1">Uncharacterized protein</fullName>
    </submittedName>
</protein>
<sequence>MAFRIESTQRIRKGGREEEALEEVEVGWAFSAWEGREVRLRGGLGGNGGEGAVYVK</sequence>
<organism evidence="1 2">
    <name type="scientific">Parasponia andersonii</name>
    <name type="common">Sponia andersonii</name>
    <dbReference type="NCBI Taxonomy" id="3476"/>
    <lineage>
        <taxon>Eukaryota</taxon>
        <taxon>Viridiplantae</taxon>
        <taxon>Streptophyta</taxon>
        <taxon>Embryophyta</taxon>
        <taxon>Tracheophyta</taxon>
        <taxon>Spermatophyta</taxon>
        <taxon>Magnoliopsida</taxon>
        <taxon>eudicotyledons</taxon>
        <taxon>Gunneridae</taxon>
        <taxon>Pentapetalae</taxon>
        <taxon>rosids</taxon>
        <taxon>fabids</taxon>
        <taxon>Rosales</taxon>
        <taxon>Cannabaceae</taxon>
        <taxon>Parasponia</taxon>
    </lineage>
</organism>
<gene>
    <name evidence="1" type="ORF">PanWU01x14_145110</name>
</gene>
<proteinExistence type="predicted"/>
<dbReference type="EMBL" id="JXTB01000120">
    <property type="protein sequence ID" value="PON61595.1"/>
    <property type="molecule type" value="Genomic_DNA"/>
</dbReference>
<dbReference type="Proteomes" id="UP000237105">
    <property type="component" value="Unassembled WGS sequence"/>
</dbReference>
<evidence type="ECO:0000313" key="1">
    <source>
        <dbReference type="EMBL" id="PON61595.1"/>
    </source>
</evidence>
<comment type="caution">
    <text evidence="1">The sequence shown here is derived from an EMBL/GenBank/DDBJ whole genome shotgun (WGS) entry which is preliminary data.</text>
</comment>
<name>A0A2P5CKV1_PARAD</name>
<feature type="non-terminal residue" evidence="1">
    <location>
        <position position="56"/>
    </location>
</feature>
<dbReference type="AlphaFoldDB" id="A0A2P5CKV1"/>